<dbReference type="AlphaFoldDB" id="A0A973WV54"/>
<reference evidence="2" key="1">
    <citation type="submission" date="2020-06" db="EMBL/GenBank/DDBJ databases">
        <title>Whole Genome Sequence of Bradyrhizobium sp. Strain 66S1MB.</title>
        <authorList>
            <person name="Bromfield E."/>
            <person name="Cloutier S."/>
        </authorList>
    </citation>
    <scope>NUCLEOTIDE SEQUENCE</scope>
    <source>
        <strain evidence="2">66S1MB</strain>
    </source>
</reference>
<evidence type="ECO:0000256" key="1">
    <source>
        <dbReference type="SAM" id="MobiDB-lite"/>
    </source>
</evidence>
<feature type="region of interest" description="Disordered" evidence="1">
    <location>
        <begin position="62"/>
        <end position="82"/>
    </location>
</feature>
<protein>
    <submittedName>
        <fullName evidence="2">Uncharacterized protein</fullName>
    </submittedName>
</protein>
<comment type="caution">
    <text evidence="2">The sequence shown here is derived from an EMBL/GenBank/DDBJ whole genome shotgun (WGS) entry which is preliminary data.</text>
</comment>
<organism evidence="2">
    <name type="scientific">Bradyrhizobium quebecense</name>
    <dbReference type="NCBI Taxonomy" id="2748629"/>
    <lineage>
        <taxon>Bacteria</taxon>
        <taxon>Pseudomonadati</taxon>
        <taxon>Pseudomonadota</taxon>
        <taxon>Alphaproteobacteria</taxon>
        <taxon>Hyphomicrobiales</taxon>
        <taxon>Nitrobacteraceae</taxon>
        <taxon>Bradyrhizobium</taxon>
    </lineage>
</organism>
<sequence length="163" mass="18615">MAREVLAMFRNHPARLAAVAAGERTFISDRPCWHHPASPRYVSRGQRCVECERIRAEAKQRAKAAKRRASVKTTSKPVMRPRLPEPQQFSAVYPHRNNTPEKHVANVAAAHSRFGYRPGRFPARRALIEYERRDVARQNSALLNDLIRTKTHVAQRTNDGSDL</sequence>
<evidence type="ECO:0000313" key="2">
    <source>
        <dbReference type="EMBL" id="NVL10971.1"/>
    </source>
</evidence>
<proteinExistence type="predicted"/>
<gene>
    <name evidence="2" type="ORF">HU230_36055</name>
</gene>
<name>A0A973WV54_9BRAD</name>
<dbReference type="EMBL" id="JABWSX010000001">
    <property type="protein sequence ID" value="NVL10971.1"/>
    <property type="molecule type" value="Genomic_DNA"/>
</dbReference>
<dbReference type="RefSeq" id="WP_176534001.1">
    <property type="nucleotide sequence ID" value="NZ_CP088022.1"/>
</dbReference>
<accession>A0A973WV54</accession>